<keyword evidence="2" id="KW-0472">Membrane</keyword>
<dbReference type="GO" id="GO:0015562">
    <property type="term" value="F:efflux transmembrane transporter activity"/>
    <property type="evidence" value="ECO:0007669"/>
    <property type="project" value="TreeGrafter"/>
</dbReference>
<feature type="domain" description="CusB-like beta-barrel" evidence="3">
    <location>
        <begin position="139"/>
        <end position="211"/>
    </location>
</feature>
<dbReference type="InterPro" id="IPR058637">
    <property type="entry name" value="YknX-like_C"/>
</dbReference>
<evidence type="ECO:0000313" key="5">
    <source>
        <dbReference type="EMBL" id="QIZ21211.1"/>
    </source>
</evidence>
<evidence type="ECO:0000259" key="4">
    <source>
        <dbReference type="Pfam" id="PF25989"/>
    </source>
</evidence>
<evidence type="ECO:0000256" key="1">
    <source>
        <dbReference type="ARBA" id="ARBA00009477"/>
    </source>
</evidence>
<keyword evidence="2" id="KW-1133">Transmembrane helix</keyword>
<dbReference type="Pfam" id="PF25989">
    <property type="entry name" value="YknX_C"/>
    <property type="match status" value="1"/>
</dbReference>
<gene>
    <name evidence="5" type="ORF">E5R92_05375</name>
</gene>
<sequence>MKRSTKIGTAILVFFLIITIVIVGRTMIGNHFKKKFSKRPPPGIIVTEVKAKDFSQKVSTYGTAIPFRTKSYKIEKYEIVDPIEFNKRLKKGDLITKLKTRNLIAAFDGIVTKRDFSNDIKVSESSLLIQLEDTSIIYVDVDIPELYASFIKENLNVDVKFSGNNDKIYTGIIDSTSGRIDIEKRSLATRIKLQNDNFDILPGSLLEITIKYNEKNSLGIPDTSLMMEGDKTYVYKVSEKNITNKAEVVIGIRDNGFIEIVSGLSQGNKIVAEGLKKVRPRLEIKPIKKGEKKAESNWEKKDNKN</sequence>
<keyword evidence="2" id="KW-0812">Transmembrane</keyword>
<evidence type="ECO:0000259" key="3">
    <source>
        <dbReference type="Pfam" id="PF25954"/>
    </source>
</evidence>
<dbReference type="GO" id="GO:1990281">
    <property type="term" value="C:efflux pump complex"/>
    <property type="evidence" value="ECO:0007669"/>
    <property type="project" value="TreeGrafter"/>
</dbReference>
<feature type="domain" description="YknX-like C-terminal permuted SH3-like" evidence="4">
    <location>
        <begin position="218"/>
        <end position="278"/>
    </location>
</feature>
<proteinExistence type="inferred from homology"/>
<reference evidence="5 6" key="1">
    <citation type="journal article" date="2020" name="Nat. Microbiol.">
        <title>Lysogenic host-virus interactions in SAR11 marine bacteria.</title>
        <authorList>
            <person name="Morris R.M."/>
            <person name="Cain K.R."/>
            <person name="Hvorecny K.L."/>
            <person name="Kollman J.M."/>
        </authorList>
    </citation>
    <scope>NUCLEOTIDE SEQUENCE [LARGE SCALE GENOMIC DNA]</scope>
    <source>
        <strain evidence="5 6">NP1</strain>
    </source>
</reference>
<comment type="similarity">
    <text evidence="1">Belongs to the membrane fusion protein (MFP) (TC 8.A.1) family.</text>
</comment>
<name>A0A6H1Q344_9PROT</name>
<dbReference type="AlphaFoldDB" id="A0A6H1Q344"/>
<organism evidence="5 6">
    <name type="scientific">Candidatus Pelagibacter giovannonii</name>
    <dbReference type="NCBI Taxonomy" id="2563896"/>
    <lineage>
        <taxon>Bacteria</taxon>
        <taxon>Pseudomonadati</taxon>
        <taxon>Pseudomonadota</taxon>
        <taxon>Alphaproteobacteria</taxon>
        <taxon>Candidatus Pelagibacterales</taxon>
        <taxon>Candidatus Pelagibacteraceae</taxon>
        <taxon>Candidatus Pelagibacter</taxon>
    </lineage>
</organism>
<dbReference type="KEGG" id="peg:E5R92_05375"/>
<evidence type="ECO:0000256" key="2">
    <source>
        <dbReference type="SAM" id="Phobius"/>
    </source>
</evidence>
<dbReference type="PANTHER" id="PTHR30469">
    <property type="entry name" value="MULTIDRUG RESISTANCE PROTEIN MDTA"/>
    <property type="match status" value="1"/>
</dbReference>
<evidence type="ECO:0000313" key="6">
    <source>
        <dbReference type="Proteomes" id="UP000501094"/>
    </source>
</evidence>
<dbReference type="Proteomes" id="UP000501094">
    <property type="component" value="Chromosome"/>
</dbReference>
<dbReference type="Gene3D" id="2.40.30.170">
    <property type="match status" value="1"/>
</dbReference>
<dbReference type="InterPro" id="IPR058792">
    <property type="entry name" value="Beta-barrel_RND_2"/>
</dbReference>
<feature type="transmembrane region" description="Helical" evidence="2">
    <location>
        <begin position="7"/>
        <end position="28"/>
    </location>
</feature>
<dbReference type="RefSeq" id="WP_168607070.1">
    <property type="nucleotide sequence ID" value="NZ_CP038852.1"/>
</dbReference>
<dbReference type="EMBL" id="CP038852">
    <property type="protein sequence ID" value="QIZ21211.1"/>
    <property type="molecule type" value="Genomic_DNA"/>
</dbReference>
<dbReference type="Pfam" id="PF25954">
    <property type="entry name" value="Beta-barrel_RND_2"/>
    <property type="match status" value="1"/>
</dbReference>
<dbReference type="Gene3D" id="2.40.420.20">
    <property type="match status" value="1"/>
</dbReference>
<dbReference type="NCBIfam" id="TIGR01730">
    <property type="entry name" value="RND_mfp"/>
    <property type="match status" value="1"/>
</dbReference>
<protein>
    <submittedName>
        <fullName evidence="5">Efflux RND transporter periplasmic adaptor subunit</fullName>
    </submittedName>
</protein>
<dbReference type="SUPFAM" id="SSF111369">
    <property type="entry name" value="HlyD-like secretion proteins"/>
    <property type="match status" value="1"/>
</dbReference>
<dbReference type="InterPro" id="IPR006143">
    <property type="entry name" value="RND_pump_MFP"/>
</dbReference>
<accession>A0A6H1Q344</accession>
<dbReference type="PANTHER" id="PTHR30469:SF15">
    <property type="entry name" value="HLYD FAMILY OF SECRETION PROTEINS"/>
    <property type="match status" value="1"/>
</dbReference>
<keyword evidence="6" id="KW-1185">Reference proteome</keyword>